<proteinExistence type="predicted"/>
<feature type="non-terminal residue" evidence="2">
    <location>
        <position position="102"/>
    </location>
</feature>
<feature type="compositionally biased region" description="Basic residues" evidence="1">
    <location>
        <begin position="20"/>
        <end position="30"/>
    </location>
</feature>
<feature type="compositionally biased region" description="Basic residues" evidence="1">
    <location>
        <begin position="72"/>
        <end position="82"/>
    </location>
</feature>
<name>A0A6J4NQU5_9ACTN</name>
<organism evidence="2">
    <name type="scientific">uncultured Nocardioides sp</name>
    <dbReference type="NCBI Taxonomy" id="198441"/>
    <lineage>
        <taxon>Bacteria</taxon>
        <taxon>Bacillati</taxon>
        <taxon>Actinomycetota</taxon>
        <taxon>Actinomycetes</taxon>
        <taxon>Propionibacteriales</taxon>
        <taxon>Nocardioidaceae</taxon>
        <taxon>Nocardioides</taxon>
        <taxon>environmental samples</taxon>
    </lineage>
</organism>
<sequence length="102" mass="11718">ARRRDPRGPRPDLHGPPPRVRPRAGRRRHRDQRESRRRDDPRPAHRTRRGQVALRGVRLRQGAVGLPGHGGHGVRPHRRGMVRRRDLGHHSRGRGLDLGGRV</sequence>
<feature type="region of interest" description="Disordered" evidence="1">
    <location>
        <begin position="1"/>
        <end position="102"/>
    </location>
</feature>
<reference evidence="2" key="1">
    <citation type="submission" date="2020-02" db="EMBL/GenBank/DDBJ databases">
        <authorList>
            <person name="Meier V. D."/>
        </authorList>
    </citation>
    <scope>NUCLEOTIDE SEQUENCE</scope>
    <source>
        <strain evidence="2">AVDCRST_MAG32</strain>
    </source>
</reference>
<dbReference type="EMBL" id="CADCUM010000102">
    <property type="protein sequence ID" value="CAA9395529.1"/>
    <property type="molecule type" value="Genomic_DNA"/>
</dbReference>
<evidence type="ECO:0000313" key="2">
    <source>
        <dbReference type="EMBL" id="CAA9395529.1"/>
    </source>
</evidence>
<gene>
    <name evidence="2" type="ORF">AVDCRST_MAG32-2601</name>
</gene>
<evidence type="ECO:0000256" key="1">
    <source>
        <dbReference type="SAM" id="MobiDB-lite"/>
    </source>
</evidence>
<feature type="compositionally biased region" description="Basic and acidic residues" evidence="1">
    <location>
        <begin position="1"/>
        <end position="13"/>
    </location>
</feature>
<dbReference type="AlphaFoldDB" id="A0A6J4NQU5"/>
<protein>
    <submittedName>
        <fullName evidence="2">Uncharacterized protein</fullName>
    </submittedName>
</protein>
<accession>A0A6J4NQU5</accession>
<feature type="non-terminal residue" evidence="2">
    <location>
        <position position="1"/>
    </location>
</feature>
<feature type="compositionally biased region" description="Basic and acidic residues" evidence="1">
    <location>
        <begin position="31"/>
        <end position="43"/>
    </location>
</feature>